<dbReference type="Gene3D" id="2.60.40.1180">
    <property type="entry name" value="Golgi alpha-mannosidase II"/>
    <property type="match status" value="1"/>
</dbReference>
<dbReference type="Gene3D" id="2.70.98.30">
    <property type="entry name" value="Golgi alpha-mannosidase II, domain 4"/>
    <property type="match status" value="1"/>
</dbReference>
<dbReference type="AlphaFoldDB" id="A0A420W1M6"/>
<evidence type="ECO:0000259" key="3">
    <source>
        <dbReference type="Pfam" id="PF17677"/>
    </source>
</evidence>
<dbReference type="InterPro" id="IPR000602">
    <property type="entry name" value="Glyco_hydro_38_N"/>
</dbReference>
<dbReference type="EMBL" id="RBWS01000005">
    <property type="protein sequence ID" value="RKO72476.1"/>
    <property type="molecule type" value="Genomic_DNA"/>
</dbReference>
<dbReference type="PANTHER" id="PTHR46017">
    <property type="entry name" value="ALPHA-MANNOSIDASE 2C1"/>
    <property type="match status" value="1"/>
</dbReference>
<dbReference type="Pfam" id="PF07748">
    <property type="entry name" value="Glyco_hydro_38C"/>
    <property type="match status" value="1"/>
</dbReference>
<organism evidence="4 5">
    <name type="scientific">Sphingobacterium puteale</name>
    <dbReference type="NCBI Taxonomy" id="2420510"/>
    <lineage>
        <taxon>Bacteria</taxon>
        <taxon>Pseudomonadati</taxon>
        <taxon>Bacteroidota</taxon>
        <taxon>Sphingobacteriia</taxon>
        <taxon>Sphingobacteriales</taxon>
        <taxon>Sphingobacteriaceae</taxon>
        <taxon>Sphingobacterium</taxon>
    </lineage>
</organism>
<keyword evidence="5" id="KW-1185">Reference proteome</keyword>
<feature type="domain" description="Glycosyl hydrolases family 38 C-terminal" evidence="3">
    <location>
        <begin position="786"/>
        <end position="853"/>
    </location>
</feature>
<evidence type="ECO:0000313" key="4">
    <source>
        <dbReference type="EMBL" id="RKO72476.1"/>
    </source>
</evidence>
<dbReference type="GO" id="GO:0030246">
    <property type="term" value="F:carbohydrate binding"/>
    <property type="evidence" value="ECO:0007669"/>
    <property type="project" value="InterPro"/>
</dbReference>
<evidence type="ECO:0000259" key="2">
    <source>
        <dbReference type="Pfam" id="PF07748"/>
    </source>
</evidence>
<dbReference type="Proteomes" id="UP000282423">
    <property type="component" value="Unassembled WGS sequence"/>
</dbReference>
<dbReference type="InterPro" id="IPR011330">
    <property type="entry name" value="Glyco_hydro/deAcase_b/a-brl"/>
</dbReference>
<name>A0A420W1M6_9SPHI</name>
<dbReference type="RefSeq" id="WP_121122506.1">
    <property type="nucleotide sequence ID" value="NZ_RBWS01000005.1"/>
</dbReference>
<reference evidence="4 5" key="1">
    <citation type="submission" date="2018-10" db="EMBL/GenBank/DDBJ databases">
        <title>Sphingobacterium sp. M05W1-28.</title>
        <authorList>
            <person name="Cai H."/>
        </authorList>
    </citation>
    <scope>NUCLEOTIDE SEQUENCE [LARGE SCALE GENOMIC DNA]</scope>
    <source>
        <strain evidence="4 5">M05W1-28</strain>
    </source>
</reference>
<accession>A0A420W1M6</accession>
<dbReference type="PANTHER" id="PTHR46017:SF1">
    <property type="entry name" value="ALPHA-MANNOSIDASE 2C1"/>
    <property type="match status" value="1"/>
</dbReference>
<dbReference type="SUPFAM" id="SSF74650">
    <property type="entry name" value="Galactose mutarotase-like"/>
    <property type="match status" value="1"/>
</dbReference>
<dbReference type="Pfam" id="PF01074">
    <property type="entry name" value="Glyco_hydro_38N"/>
    <property type="match status" value="1"/>
</dbReference>
<feature type="domain" description="Glycoside hydrolase family 38 N-terminal" evidence="1">
    <location>
        <begin position="66"/>
        <end position="277"/>
    </location>
</feature>
<evidence type="ECO:0000313" key="5">
    <source>
        <dbReference type="Proteomes" id="UP000282423"/>
    </source>
</evidence>
<dbReference type="InterPro" id="IPR013780">
    <property type="entry name" value="Glyco_hydro_b"/>
</dbReference>
<dbReference type="InterPro" id="IPR027291">
    <property type="entry name" value="Glyco_hydro_38_N_sf"/>
</dbReference>
<sequence>MTGLKKIAVILVLVLVSAAGLKGQQQAYFVDGYHGGVYGHYPLWVTTFMLDHLEGEPSWRIGLEIEPETWDTVKVKDPAGYARMKEWAKDPRLDFTNPTYAQPYLYNISGESIIRQFTYGMAKYQSHFPEINFTTYATEEPCFTSSLPQILRQFGFQYAVLKTPNTCWGGYIRAHGGQFLNWEGPDGTAILTVPRYANEAFEKNSTWQTTAWINTVDYWKSCYEAGIMNPVGMCYQDAGWKNGPWIGTGEQVKNNVRYSTWTEYFRSIPAGRAVPTWKMGQEDILVNLMWGSQVLQRIAQQVRQAENRILQAEKIGAMAFMDHGFVPDGKRLDEAWRTLMMAQHHDSWIVPYNKLHQEQTWAQAIENWTNNTLNIADQLIQQANASYATSTRSTNSQLGYIRVYNTLARHRKEWVQVRLPADVDDVTVWTGKQQVLPAHCYQTDLGKVLEFEAEVNGFGYATYQLKPAQPIKPGQSKSGERRKIVRFDTEGNCILENELYKIVLDKKQGGTIRSLIAKYAKHKEFAAQDGGYRMGEIAGHFYEEGKFYSSKDSPVTFTVVQDDGLKTTVKITGNINGHPFVQLLSLVAGQQRIDMDLSIDWKGNVGIGEYKQQQKWTDNRRAFTDDRYKLKVMFPSTIKHGGIAKNAPFDVTESGLEDTFFGQWDQIKNNVVLNWVDLFDENSQYGLAVMTDHTGSYVHGKEFPLSLTAQYSGLGLWGMDYKITGPLHMRYALIPHEKNWNIARIADRSNAWNEPLLAYYYPNVEFRDRQLITLSDDQLEISALQLDHGQLSLRLFNTSNKQAASTVAIKFPATSLQEVLLNGEQKGSIPFRKMAENRKAFVVQLPKFGIRTFQINK</sequence>
<dbReference type="InterPro" id="IPR041147">
    <property type="entry name" value="GH38_C"/>
</dbReference>
<gene>
    <name evidence="4" type="ORF">D7322_06680</name>
</gene>
<dbReference type="InterPro" id="IPR011013">
    <property type="entry name" value="Gal_mutarotase_sf_dom"/>
</dbReference>
<dbReference type="InterPro" id="IPR011682">
    <property type="entry name" value="Glyco_hydro_38_C"/>
</dbReference>
<dbReference type="GO" id="GO:0004559">
    <property type="term" value="F:alpha-mannosidase activity"/>
    <property type="evidence" value="ECO:0007669"/>
    <property type="project" value="InterPro"/>
</dbReference>
<dbReference type="SUPFAM" id="SSF88713">
    <property type="entry name" value="Glycoside hydrolase/deacetylase"/>
    <property type="match status" value="1"/>
</dbReference>
<feature type="domain" description="Glycosyl hydrolase family 38 C-terminal" evidence="2">
    <location>
        <begin position="495"/>
        <end position="707"/>
    </location>
</feature>
<dbReference type="GO" id="GO:0009313">
    <property type="term" value="P:oligosaccharide catabolic process"/>
    <property type="evidence" value="ECO:0007669"/>
    <property type="project" value="TreeGrafter"/>
</dbReference>
<dbReference type="GO" id="GO:0006013">
    <property type="term" value="P:mannose metabolic process"/>
    <property type="evidence" value="ECO:0007669"/>
    <property type="project" value="InterPro"/>
</dbReference>
<dbReference type="OrthoDB" id="9772207at2"/>
<proteinExistence type="predicted"/>
<protein>
    <submittedName>
        <fullName evidence="4">Alpha-mannosidase</fullName>
    </submittedName>
</protein>
<evidence type="ECO:0000259" key="1">
    <source>
        <dbReference type="Pfam" id="PF01074"/>
    </source>
</evidence>
<dbReference type="Gene3D" id="3.20.110.10">
    <property type="entry name" value="Glycoside hydrolase 38, N terminal domain"/>
    <property type="match status" value="1"/>
</dbReference>
<dbReference type="Pfam" id="PF17677">
    <property type="entry name" value="Glyco_hydro38C2"/>
    <property type="match status" value="1"/>
</dbReference>
<comment type="caution">
    <text evidence="4">The sequence shown here is derived from an EMBL/GenBank/DDBJ whole genome shotgun (WGS) entry which is preliminary data.</text>
</comment>